<feature type="region of interest" description="Disordered" evidence="1">
    <location>
        <begin position="1"/>
        <end position="38"/>
    </location>
</feature>
<name>A0A4C1W8E2_EUMVA</name>
<sequence>MSHNFNVKIGVRHSTAPTQTENEQWRWPQGRTKSEVTETHEKNTQILYYIFFEIFLELEEDRQRRSSEDVNKSRKLSRYLSNDRTRERPSPPLNPTHPLHVYLRTKKLIVYVTPAPALRSALGVKFSVKYDICITMRSRSTGNTGKDPLINIGKGRAIQELFSHELKESNDITYDSDGYVYRRIDELHLTRNYEGNCDVSEENDCDKNFYKKKDKNGSA</sequence>
<dbReference type="AlphaFoldDB" id="A0A4C1W8E2"/>
<organism evidence="2 3">
    <name type="scientific">Eumeta variegata</name>
    <name type="common">Bagworm moth</name>
    <name type="synonym">Eumeta japonica</name>
    <dbReference type="NCBI Taxonomy" id="151549"/>
    <lineage>
        <taxon>Eukaryota</taxon>
        <taxon>Metazoa</taxon>
        <taxon>Ecdysozoa</taxon>
        <taxon>Arthropoda</taxon>
        <taxon>Hexapoda</taxon>
        <taxon>Insecta</taxon>
        <taxon>Pterygota</taxon>
        <taxon>Neoptera</taxon>
        <taxon>Endopterygota</taxon>
        <taxon>Lepidoptera</taxon>
        <taxon>Glossata</taxon>
        <taxon>Ditrysia</taxon>
        <taxon>Tineoidea</taxon>
        <taxon>Psychidae</taxon>
        <taxon>Oiketicinae</taxon>
        <taxon>Eumeta</taxon>
    </lineage>
</organism>
<reference evidence="2 3" key="1">
    <citation type="journal article" date="2019" name="Commun. Biol.">
        <title>The bagworm genome reveals a unique fibroin gene that provides high tensile strength.</title>
        <authorList>
            <person name="Kono N."/>
            <person name="Nakamura H."/>
            <person name="Ohtoshi R."/>
            <person name="Tomita M."/>
            <person name="Numata K."/>
            <person name="Arakawa K."/>
        </authorList>
    </citation>
    <scope>NUCLEOTIDE SEQUENCE [LARGE SCALE GENOMIC DNA]</scope>
</reference>
<comment type="caution">
    <text evidence="2">The sequence shown here is derived from an EMBL/GenBank/DDBJ whole genome shotgun (WGS) entry which is preliminary data.</text>
</comment>
<dbReference type="EMBL" id="BGZK01000499">
    <property type="protein sequence ID" value="GBP47293.1"/>
    <property type="molecule type" value="Genomic_DNA"/>
</dbReference>
<evidence type="ECO:0000256" key="1">
    <source>
        <dbReference type="SAM" id="MobiDB-lite"/>
    </source>
</evidence>
<accession>A0A4C1W8E2</accession>
<feature type="region of interest" description="Disordered" evidence="1">
    <location>
        <begin position="66"/>
        <end position="97"/>
    </location>
</feature>
<gene>
    <name evidence="2" type="ORF">EVAR_38057_1</name>
</gene>
<proteinExistence type="predicted"/>
<protein>
    <submittedName>
        <fullName evidence="2">Uncharacterized protein</fullName>
    </submittedName>
</protein>
<dbReference type="Proteomes" id="UP000299102">
    <property type="component" value="Unassembled WGS sequence"/>
</dbReference>
<evidence type="ECO:0000313" key="3">
    <source>
        <dbReference type="Proteomes" id="UP000299102"/>
    </source>
</evidence>
<evidence type="ECO:0000313" key="2">
    <source>
        <dbReference type="EMBL" id="GBP47293.1"/>
    </source>
</evidence>
<keyword evidence="3" id="KW-1185">Reference proteome</keyword>